<dbReference type="GeneID" id="107457775"/>
<sequence length="473" mass="53333">MRMEKQRKGVRLVLLPLPFQGHINPMLHLANILYSKGFSITIIHTTFNSPNPLNYPHFTFCPIQDGITTQSDDSSSLNLLHLIILLNIRCVTPFRDTLAKVISDARDNKEHVACLVSDGLFYFTQGVSNTFELPRIALREGGASSFVPFVLFPLLIERGYIPIQDSQLEETVTEIPPLKVKDLPLIDTKEPEKYYKELSNLVEGTKASCGVIWNSFEDLESSPLSYLRQEFQIPFFPIGPFHKYSFSHSPSSSSSSSSSLLTQDQSCISWLDRHKPNSVIYVSFGSLAAITAAKFLEIAWGLASSMHPFLWVIRKGMVIDDGKECLDPPFPAGFIDNLQGRGYIVKWAPQQEVLAHKAVGAFWTHCGWNSTLESICEGVPMICMPFFTDQKVNARYVSSVWKIGVQFEGEVKREEVVKMIRGLIEGNNKEGSQIRERVLDLKEKARVSWNHGGSSYTYLDALVNFILSFEPKR</sequence>
<dbReference type="KEGG" id="adu:107457775"/>
<protein>
    <submittedName>
        <fullName evidence="4">UDP-glycosyltransferase 76F1 isoform X1</fullName>
    </submittedName>
</protein>
<dbReference type="SUPFAM" id="SSF53756">
    <property type="entry name" value="UDP-Glycosyltransferase/glycogen phosphorylase"/>
    <property type="match status" value="1"/>
</dbReference>
<dbReference type="AlphaFoldDB" id="A0A6P4AVD6"/>
<dbReference type="Gene3D" id="3.40.50.2000">
    <property type="entry name" value="Glycogen Phosphorylase B"/>
    <property type="match status" value="2"/>
</dbReference>
<dbReference type="CDD" id="cd03784">
    <property type="entry name" value="GT1_Gtf-like"/>
    <property type="match status" value="1"/>
</dbReference>
<proteinExistence type="inferred from homology"/>
<dbReference type="GO" id="GO:0080043">
    <property type="term" value="F:quercetin 3-O-glucosyltransferase activity"/>
    <property type="evidence" value="ECO:0007669"/>
    <property type="project" value="TreeGrafter"/>
</dbReference>
<dbReference type="PANTHER" id="PTHR11926:SF1374">
    <property type="entry name" value="UDP-GLYCOSYLTRANSFERASE 76F1-RELATED"/>
    <property type="match status" value="1"/>
</dbReference>
<reference evidence="4" key="2">
    <citation type="submission" date="2025-08" db="UniProtKB">
        <authorList>
            <consortium name="RefSeq"/>
        </authorList>
    </citation>
    <scope>IDENTIFICATION</scope>
    <source>
        <tissue evidence="4">Whole plant</tissue>
    </source>
</reference>
<keyword evidence="2" id="KW-0808">Transferase</keyword>
<evidence type="ECO:0000256" key="1">
    <source>
        <dbReference type="ARBA" id="ARBA00009995"/>
    </source>
</evidence>
<dbReference type="OrthoDB" id="5835829at2759"/>
<dbReference type="InterPro" id="IPR002213">
    <property type="entry name" value="UDP_glucos_trans"/>
</dbReference>
<dbReference type="Pfam" id="PF00201">
    <property type="entry name" value="UDPGT"/>
    <property type="match status" value="1"/>
</dbReference>
<comment type="similarity">
    <text evidence="1">Belongs to the UDP-glycosyltransferase family.</text>
</comment>
<evidence type="ECO:0000313" key="3">
    <source>
        <dbReference type="Proteomes" id="UP000515211"/>
    </source>
</evidence>
<reference evidence="3" key="1">
    <citation type="journal article" date="2016" name="Nat. Genet.">
        <title>The genome sequences of Arachis duranensis and Arachis ipaensis, the diploid ancestors of cultivated peanut.</title>
        <authorList>
            <person name="Bertioli D.J."/>
            <person name="Cannon S.B."/>
            <person name="Froenicke L."/>
            <person name="Huang G."/>
            <person name="Farmer A.D."/>
            <person name="Cannon E.K."/>
            <person name="Liu X."/>
            <person name="Gao D."/>
            <person name="Clevenger J."/>
            <person name="Dash S."/>
            <person name="Ren L."/>
            <person name="Moretzsohn M.C."/>
            <person name="Shirasawa K."/>
            <person name="Huang W."/>
            <person name="Vidigal B."/>
            <person name="Abernathy B."/>
            <person name="Chu Y."/>
            <person name="Niederhuth C.E."/>
            <person name="Umale P."/>
            <person name="Araujo A.C."/>
            <person name="Kozik A."/>
            <person name="Kim K.D."/>
            <person name="Burow M.D."/>
            <person name="Varshney R.K."/>
            <person name="Wang X."/>
            <person name="Zhang X."/>
            <person name="Barkley N."/>
            <person name="Guimaraes P.M."/>
            <person name="Isobe S."/>
            <person name="Guo B."/>
            <person name="Liao B."/>
            <person name="Stalker H.T."/>
            <person name="Schmitz R.J."/>
            <person name="Scheffler B.E."/>
            <person name="Leal-Bertioli S.C."/>
            <person name="Xun X."/>
            <person name="Jackson S.A."/>
            <person name="Michelmore R."/>
            <person name="Ozias-Akins P."/>
        </authorList>
    </citation>
    <scope>NUCLEOTIDE SEQUENCE [LARGE SCALE GENOMIC DNA]</scope>
    <source>
        <strain evidence="3">cv. V14167</strain>
    </source>
</reference>
<dbReference type="PANTHER" id="PTHR11926">
    <property type="entry name" value="GLUCOSYL/GLUCURONOSYL TRANSFERASES"/>
    <property type="match status" value="1"/>
</dbReference>
<organism evidence="3 4">
    <name type="scientific">Arachis duranensis</name>
    <name type="common">Wild peanut</name>
    <dbReference type="NCBI Taxonomy" id="130453"/>
    <lineage>
        <taxon>Eukaryota</taxon>
        <taxon>Viridiplantae</taxon>
        <taxon>Streptophyta</taxon>
        <taxon>Embryophyta</taxon>
        <taxon>Tracheophyta</taxon>
        <taxon>Spermatophyta</taxon>
        <taxon>Magnoliopsida</taxon>
        <taxon>eudicotyledons</taxon>
        <taxon>Gunneridae</taxon>
        <taxon>Pentapetalae</taxon>
        <taxon>rosids</taxon>
        <taxon>fabids</taxon>
        <taxon>Fabales</taxon>
        <taxon>Fabaceae</taxon>
        <taxon>Papilionoideae</taxon>
        <taxon>50 kb inversion clade</taxon>
        <taxon>dalbergioids sensu lato</taxon>
        <taxon>Dalbergieae</taxon>
        <taxon>Pterocarpus clade</taxon>
        <taxon>Arachis</taxon>
    </lineage>
</organism>
<dbReference type="RefSeq" id="XP_015931434.1">
    <property type="nucleotide sequence ID" value="XM_016075948.3"/>
</dbReference>
<keyword evidence="3" id="KW-1185">Reference proteome</keyword>
<dbReference type="FunFam" id="3.40.50.2000:FF:000120">
    <property type="entry name" value="UDP-glycosyltransferase 76C1"/>
    <property type="match status" value="1"/>
</dbReference>
<dbReference type="Proteomes" id="UP000515211">
    <property type="component" value="Chromosome 7"/>
</dbReference>
<evidence type="ECO:0000313" key="4">
    <source>
        <dbReference type="RefSeq" id="XP_015931434.1"/>
    </source>
</evidence>
<accession>A0A6P4AVD6</accession>
<dbReference type="FunFam" id="3.40.50.2000:FF:000060">
    <property type="entry name" value="Glycosyltransferase"/>
    <property type="match status" value="1"/>
</dbReference>
<evidence type="ECO:0000256" key="2">
    <source>
        <dbReference type="ARBA" id="ARBA00022679"/>
    </source>
</evidence>
<gene>
    <name evidence="4" type="primary">LOC107457775</name>
</gene>
<dbReference type="GO" id="GO:0080044">
    <property type="term" value="F:quercetin 7-O-glucosyltransferase activity"/>
    <property type="evidence" value="ECO:0007669"/>
    <property type="project" value="TreeGrafter"/>
</dbReference>
<name>A0A6P4AVD6_ARADU</name>